<dbReference type="eggNOG" id="COG0576">
    <property type="taxonomic scope" value="Bacteria"/>
</dbReference>
<dbReference type="GO" id="GO:0051082">
    <property type="term" value="F:unfolded protein binding"/>
    <property type="evidence" value="ECO:0007669"/>
    <property type="project" value="TreeGrafter"/>
</dbReference>
<dbReference type="Gene3D" id="3.90.20.20">
    <property type="match status" value="1"/>
</dbReference>
<evidence type="ECO:0000256" key="14">
    <source>
        <dbReference type="SAM" id="MobiDB-lite"/>
    </source>
</evidence>
<comment type="similarity">
    <text evidence="2 10 12">Belongs to the GrpE family.</text>
</comment>
<evidence type="ECO:0000256" key="3">
    <source>
        <dbReference type="ARBA" id="ARBA00011738"/>
    </source>
</evidence>
<dbReference type="CDD" id="cd00446">
    <property type="entry name" value="GrpE"/>
    <property type="match status" value="1"/>
</dbReference>
<dbReference type="RefSeq" id="WP_015770648.1">
    <property type="nucleotide sequence ID" value="NC_013174.1"/>
</dbReference>
<name>C7QZL3_JONDD</name>
<comment type="subunit">
    <text evidence="3 10">Homodimer.</text>
</comment>
<dbReference type="HAMAP" id="MF_01151">
    <property type="entry name" value="GrpE"/>
    <property type="match status" value="1"/>
</dbReference>
<sequence length="199" mass="21606">MTNENPQPDANTPAEGDDSIEHLDFEPTTSARSDAPQGDENARADLDSEDDQVLTDLDKAQAEAASHLADLQRLNAEYVNYTKRAKREQEAARSRATEDVLTALLPVLDDITRARAAGDLTGPFQAIADKLEGVLTRYGVTSYGEVGEDFDPTIHEALMHQTSAEATTTTVTHVIEVGYRIDERVVRAARVAVTGPEDA</sequence>
<dbReference type="InterPro" id="IPR009012">
    <property type="entry name" value="GrpE_head"/>
</dbReference>
<dbReference type="GO" id="GO:0051087">
    <property type="term" value="F:protein-folding chaperone binding"/>
    <property type="evidence" value="ECO:0007669"/>
    <property type="project" value="InterPro"/>
</dbReference>
<keyword evidence="16" id="KW-1185">Reference proteome</keyword>
<evidence type="ECO:0000256" key="8">
    <source>
        <dbReference type="ARBA" id="ARBA00072274"/>
    </source>
</evidence>
<evidence type="ECO:0000256" key="1">
    <source>
        <dbReference type="ARBA" id="ARBA00004496"/>
    </source>
</evidence>
<evidence type="ECO:0000256" key="9">
    <source>
        <dbReference type="ARBA" id="ARBA00076414"/>
    </source>
</evidence>
<dbReference type="Pfam" id="PF01025">
    <property type="entry name" value="GrpE"/>
    <property type="match status" value="1"/>
</dbReference>
<dbReference type="OrthoDB" id="5191115at2"/>
<dbReference type="Proteomes" id="UP000000628">
    <property type="component" value="Chromosome"/>
</dbReference>
<proteinExistence type="inferred from homology"/>
<organism evidence="15 16">
    <name type="scientific">Jonesia denitrificans (strain ATCC 14870 / DSM 20603 / BCRC 15368 / CIP 55.134 / JCM 11481 / NBRC 15587 / NCTC 10816 / Prevot 55134)</name>
    <name type="common">Listeria denitrificans</name>
    <dbReference type="NCBI Taxonomy" id="471856"/>
    <lineage>
        <taxon>Bacteria</taxon>
        <taxon>Bacillati</taxon>
        <taxon>Actinomycetota</taxon>
        <taxon>Actinomycetes</taxon>
        <taxon>Micrococcales</taxon>
        <taxon>Jonesiaceae</taxon>
        <taxon>Jonesia</taxon>
    </lineage>
</organism>
<protein>
    <recommendedName>
        <fullName evidence="8 10">Protein GrpE</fullName>
    </recommendedName>
    <alternativeName>
        <fullName evidence="9 10">HSP-70 cofactor</fullName>
    </alternativeName>
</protein>
<dbReference type="PRINTS" id="PR00773">
    <property type="entry name" value="GRPEPROTEIN"/>
</dbReference>
<evidence type="ECO:0000256" key="13">
    <source>
        <dbReference type="SAM" id="Coils"/>
    </source>
</evidence>
<reference evidence="15 16" key="1">
    <citation type="journal article" date="2009" name="Stand. Genomic Sci.">
        <title>Complete genome sequence of Jonesia denitrificans type strain (Prevot 55134).</title>
        <authorList>
            <person name="Pukall R."/>
            <person name="Gehrich-Schroter G."/>
            <person name="Lapidus A."/>
            <person name="Nolan M."/>
            <person name="Glavina Del Rio T."/>
            <person name="Lucas S."/>
            <person name="Chen F."/>
            <person name="Tice H."/>
            <person name="Pitluck S."/>
            <person name="Cheng J.F."/>
            <person name="Copeland A."/>
            <person name="Saunders E."/>
            <person name="Brettin T."/>
            <person name="Detter J.C."/>
            <person name="Bruce D."/>
            <person name="Goodwin L."/>
            <person name="Pati A."/>
            <person name="Ivanova N."/>
            <person name="Mavromatis K."/>
            <person name="Ovchinnikova G."/>
            <person name="Chen A."/>
            <person name="Palaniappan K."/>
            <person name="Land M."/>
            <person name="Hauser L."/>
            <person name="Chang Y.J."/>
            <person name="Jeffries C.D."/>
            <person name="Chain P."/>
            <person name="Goker M."/>
            <person name="Bristow J."/>
            <person name="Eisen J.A."/>
            <person name="Markowitz V."/>
            <person name="Hugenholtz P."/>
            <person name="Kyrpides N.C."/>
            <person name="Klenk H.P."/>
            <person name="Han C."/>
        </authorList>
    </citation>
    <scope>NUCLEOTIDE SEQUENCE [LARGE SCALE GENOMIC DNA]</scope>
    <source>
        <strain evidence="16">ATCC 14870 / DSM 20603 / BCRC 15368 / CIP 55.134 / JCM 11481 / NBRC 15587 / NCTC 10816 / Prevot 55134</strain>
    </source>
</reference>
<dbReference type="GO" id="GO:0005737">
    <property type="term" value="C:cytoplasm"/>
    <property type="evidence" value="ECO:0007669"/>
    <property type="project" value="UniProtKB-SubCell"/>
</dbReference>
<feature type="coiled-coil region" evidence="13">
    <location>
        <begin position="57"/>
        <end position="91"/>
    </location>
</feature>
<dbReference type="InterPro" id="IPR000740">
    <property type="entry name" value="GrpE"/>
</dbReference>
<dbReference type="FunFam" id="2.30.22.10:FF:000001">
    <property type="entry name" value="Protein GrpE"/>
    <property type="match status" value="1"/>
</dbReference>
<dbReference type="GO" id="GO:0042803">
    <property type="term" value="F:protein homodimerization activity"/>
    <property type="evidence" value="ECO:0007669"/>
    <property type="project" value="InterPro"/>
</dbReference>
<dbReference type="SUPFAM" id="SSF51064">
    <property type="entry name" value="Head domain of nucleotide exchange factor GrpE"/>
    <property type="match status" value="1"/>
</dbReference>
<evidence type="ECO:0000256" key="12">
    <source>
        <dbReference type="RuleBase" id="RU004478"/>
    </source>
</evidence>
<keyword evidence="6 10" id="KW-0143">Chaperone</keyword>
<dbReference type="PANTHER" id="PTHR21237">
    <property type="entry name" value="GRPE PROTEIN"/>
    <property type="match status" value="1"/>
</dbReference>
<dbReference type="PROSITE" id="PS01071">
    <property type="entry name" value="GRPE"/>
    <property type="match status" value="1"/>
</dbReference>
<evidence type="ECO:0000256" key="6">
    <source>
        <dbReference type="ARBA" id="ARBA00023186"/>
    </source>
</evidence>
<evidence type="ECO:0000313" key="15">
    <source>
        <dbReference type="EMBL" id="ACV08019.1"/>
    </source>
</evidence>
<evidence type="ECO:0000256" key="10">
    <source>
        <dbReference type="HAMAP-Rule" id="MF_01151"/>
    </source>
</evidence>
<dbReference type="GO" id="GO:0006457">
    <property type="term" value="P:protein folding"/>
    <property type="evidence" value="ECO:0007669"/>
    <property type="project" value="InterPro"/>
</dbReference>
<dbReference type="STRING" id="471856.Jden_0350"/>
<feature type="compositionally biased region" description="Polar residues" evidence="14">
    <location>
        <begin position="1"/>
        <end position="10"/>
    </location>
</feature>
<dbReference type="EMBL" id="CP001706">
    <property type="protein sequence ID" value="ACV08019.1"/>
    <property type="molecule type" value="Genomic_DNA"/>
</dbReference>
<accession>C7QZL3</accession>
<dbReference type="PANTHER" id="PTHR21237:SF23">
    <property type="entry name" value="GRPE PROTEIN HOMOLOG, MITOCHONDRIAL"/>
    <property type="match status" value="1"/>
</dbReference>
<evidence type="ECO:0000256" key="4">
    <source>
        <dbReference type="ARBA" id="ARBA00022490"/>
    </source>
</evidence>
<dbReference type="InterPro" id="IPR013805">
    <property type="entry name" value="GrpE_CC"/>
</dbReference>
<evidence type="ECO:0000256" key="7">
    <source>
        <dbReference type="ARBA" id="ARBA00053401"/>
    </source>
</evidence>
<evidence type="ECO:0000256" key="11">
    <source>
        <dbReference type="RuleBase" id="RU000639"/>
    </source>
</evidence>
<evidence type="ECO:0000313" key="16">
    <source>
        <dbReference type="Proteomes" id="UP000000628"/>
    </source>
</evidence>
<dbReference type="Gene3D" id="2.30.22.10">
    <property type="entry name" value="Head domain of nucleotide exchange factor GrpE"/>
    <property type="match status" value="1"/>
</dbReference>
<keyword evidence="5 10" id="KW-0346">Stress response</keyword>
<keyword evidence="13" id="KW-0175">Coiled coil</keyword>
<keyword evidence="4 10" id="KW-0963">Cytoplasm</keyword>
<evidence type="ECO:0000256" key="5">
    <source>
        <dbReference type="ARBA" id="ARBA00023016"/>
    </source>
</evidence>
<evidence type="ECO:0000256" key="2">
    <source>
        <dbReference type="ARBA" id="ARBA00009054"/>
    </source>
</evidence>
<dbReference type="SUPFAM" id="SSF58014">
    <property type="entry name" value="Coiled-coil domain of nucleotide exchange factor GrpE"/>
    <property type="match status" value="1"/>
</dbReference>
<comment type="subcellular location">
    <subcellularLocation>
        <location evidence="1 10">Cytoplasm</location>
    </subcellularLocation>
</comment>
<dbReference type="AlphaFoldDB" id="C7QZL3"/>
<gene>
    <name evidence="10" type="primary">grpE</name>
    <name evidence="15" type="ordered locus">Jden_0350</name>
</gene>
<feature type="region of interest" description="Disordered" evidence="14">
    <location>
        <begin position="1"/>
        <end position="52"/>
    </location>
</feature>
<dbReference type="KEGG" id="jde:Jden_0350"/>
<dbReference type="HOGENOM" id="CLU_057217_4_0_11"/>
<dbReference type="GO" id="GO:0000774">
    <property type="term" value="F:adenyl-nucleotide exchange factor activity"/>
    <property type="evidence" value="ECO:0007669"/>
    <property type="project" value="InterPro"/>
</dbReference>
<comment type="function">
    <text evidence="7 10 11">Participates actively in the response to hyperosmotic and heat shock by preventing the aggregation of stress-denatured proteins, in association with DnaK and GrpE. It is the nucleotide exchange factor for DnaK and may function as a thermosensor. Unfolded proteins bind initially to DnaJ; upon interaction with the DnaJ-bound protein, DnaK hydrolyzes its bound ATP, resulting in the formation of a stable complex. GrpE releases ADP from DnaK; ATP binding to DnaK triggers the release of the substrate protein, thus completing the reaction cycle. Several rounds of ATP-dependent interactions between DnaJ, DnaK and GrpE are required for fully efficient folding.</text>
</comment>